<dbReference type="EMBL" id="NBYY01000013">
    <property type="protein sequence ID" value="PCS22896.1"/>
    <property type="molecule type" value="Genomic_DNA"/>
</dbReference>
<gene>
    <name evidence="1" type="ORF">BTN49_1453</name>
</gene>
<accession>A0A2A5T416</accession>
<evidence type="ECO:0000313" key="1">
    <source>
        <dbReference type="EMBL" id="PCS22896.1"/>
    </source>
</evidence>
<organism evidence="1 2">
    <name type="scientific">Candidatus Enterovibrio escicola</name>
    <dbReference type="NCBI Taxonomy" id="1927127"/>
    <lineage>
        <taxon>Bacteria</taxon>
        <taxon>Pseudomonadati</taxon>
        <taxon>Pseudomonadota</taxon>
        <taxon>Gammaproteobacteria</taxon>
        <taxon>Vibrionales</taxon>
        <taxon>Vibrionaceae</taxon>
        <taxon>Enterovibrio</taxon>
    </lineage>
</organism>
<dbReference type="AlphaFoldDB" id="A0A2A5T416"/>
<evidence type="ECO:0000313" key="2">
    <source>
        <dbReference type="Proteomes" id="UP000219020"/>
    </source>
</evidence>
<keyword evidence="2" id="KW-1185">Reference proteome</keyword>
<name>A0A2A5T416_9GAMM</name>
<dbReference type="Proteomes" id="UP000219020">
    <property type="component" value="Unassembled WGS sequence"/>
</dbReference>
<sequence>MGNNNLDAVFIDVEDFCQTFLPTWKKYLISSGVKERSKPSHLLVSEVMTIVISFHQSWYLDFKTYYIYFVYRYLTNEFPELVSYTRMLKLMQGILALLYSYLTHRQAKPIEITFGDFVYLWSNLVYSFQSSILMIDVCFTNAISKFLSFDDIRE</sequence>
<protein>
    <submittedName>
        <fullName evidence="1">Mobile element protein</fullName>
    </submittedName>
</protein>
<comment type="caution">
    <text evidence="1">The sequence shown here is derived from an EMBL/GenBank/DDBJ whole genome shotgun (WGS) entry which is preliminary data.</text>
</comment>
<dbReference type="GeneID" id="66952830"/>
<dbReference type="RefSeq" id="WP_146679161.1">
    <property type="nucleotide sequence ID" value="NZ_NBYY01000013.1"/>
</dbReference>
<proteinExistence type="predicted"/>
<reference evidence="2" key="1">
    <citation type="submission" date="2017-04" db="EMBL/GenBank/DDBJ databases">
        <title>Genome evolution of the luminous symbionts of deep sea anglerfish.</title>
        <authorList>
            <person name="Hendry T.A."/>
        </authorList>
    </citation>
    <scope>NUCLEOTIDE SEQUENCE [LARGE SCALE GENOMIC DNA]</scope>
</reference>